<evidence type="ECO:0000259" key="1">
    <source>
        <dbReference type="PROSITE" id="PS50404"/>
    </source>
</evidence>
<reference evidence="3 4" key="1">
    <citation type="submission" date="2015-06" db="EMBL/GenBank/DDBJ databases">
        <title>Draft genome sequence of an Alphaproteobacteria species associated to the Mediterranean sponge Oscarella lobularis.</title>
        <authorList>
            <person name="Jourda C."/>
            <person name="Santini S."/>
            <person name="Claverie J.-M."/>
        </authorList>
    </citation>
    <scope>NUCLEOTIDE SEQUENCE [LARGE SCALE GENOMIC DNA]</scope>
    <source>
        <strain evidence="3">IGS</strain>
    </source>
</reference>
<dbReference type="InterPro" id="IPR004045">
    <property type="entry name" value="Glutathione_S-Trfase_N"/>
</dbReference>
<dbReference type="Pfam" id="PF13409">
    <property type="entry name" value="GST_N_2"/>
    <property type="match status" value="1"/>
</dbReference>
<feature type="domain" description="GST C-terminal" evidence="2">
    <location>
        <begin position="100"/>
        <end position="279"/>
    </location>
</feature>
<sequence length="287" mass="31663">MVKLAEQDVLTTEVLTWQGLHLFHFWGSSCSQKLRIYLSLKGAAWTGHEVNLPKQENFSTWYLGINPRGLVPCLVDDGAVHIESNDILLHLEDRLGGPPLIPDRARIAQLLRHEDDLHLDLRTITFRYTRLPGPVGKSAEGLDKYRAGGSGTVGGAEDGAKAREIAFWQSAAEQGITDAAVRAAAGRFRAALNGLEERLQGSQYLLGHALSLLDIAWYVYALRLRRCGYPLAQLHPRVSGWLDKLHAEPGFADQTVLLPELAKIAAESQRLQHERGTALPQLMGVEG</sequence>
<organism evidence="3 4">
    <name type="scientific">Candidatus Rhodobacter oscarellae</name>
    <dbReference type="NCBI Taxonomy" id="1675527"/>
    <lineage>
        <taxon>Bacteria</taxon>
        <taxon>Pseudomonadati</taxon>
        <taxon>Pseudomonadota</taxon>
        <taxon>Alphaproteobacteria</taxon>
        <taxon>Rhodobacterales</taxon>
        <taxon>Rhodobacter group</taxon>
        <taxon>Rhodobacter</taxon>
    </lineage>
</organism>
<dbReference type="SUPFAM" id="SSF52833">
    <property type="entry name" value="Thioredoxin-like"/>
    <property type="match status" value="1"/>
</dbReference>
<dbReference type="PROSITE" id="PS50405">
    <property type="entry name" value="GST_CTER"/>
    <property type="match status" value="1"/>
</dbReference>
<gene>
    <name evidence="3" type="ORF">AIOL_001303</name>
</gene>
<dbReference type="OrthoDB" id="9810080at2"/>
<dbReference type="CDD" id="cd00570">
    <property type="entry name" value="GST_N_family"/>
    <property type="match status" value="1"/>
</dbReference>
<dbReference type="Proteomes" id="UP000037178">
    <property type="component" value="Unassembled WGS sequence"/>
</dbReference>
<evidence type="ECO:0000313" key="4">
    <source>
        <dbReference type="Proteomes" id="UP000037178"/>
    </source>
</evidence>
<evidence type="ECO:0000259" key="2">
    <source>
        <dbReference type="PROSITE" id="PS50405"/>
    </source>
</evidence>
<feature type="domain" description="GST N-terminal" evidence="1">
    <location>
        <begin position="18"/>
        <end position="99"/>
    </location>
</feature>
<dbReference type="AlphaFoldDB" id="A0A0J9E090"/>
<dbReference type="PANTHER" id="PTHR44051">
    <property type="entry name" value="GLUTATHIONE S-TRANSFERASE-RELATED"/>
    <property type="match status" value="1"/>
</dbReference>
<dbReference type="PROSITE" id="PS50404">
    <property type="entry name" value="GST_NTER"/>
    <property type="match status" value="1"/>
</dbReference>
<protein>
    <submittedName>
        <fullName evidence="3">Glutathione S-transferase</fullName>
    </submittedName>
</protein>
<dbReference type="InterPro" id="IPR036249">
    <property type="entry name" value="Thioredoxin-like_sf"/>
</dbReference>
<evidence type="ECO:0000313" key="3">
    <source>
        <dbReference type="EMBL" id="KMW56351.1"/>
    </source>
</evidence>
<dbReference type="InterPro" id="IPR036282">
    <property type="entry name" value="Glutathione-S-Trfase_C_sf"/>
</dbReference>
<dbReference type="STRING" id="1675527.AIOL_001303"/>
<dbReference type="GO" id="GO:0016740">
    <property type="term" value="F:transferase activity"/>
    <property type="evidence" value="ECO:0007669"/>
    <property type="project" value="UniProtKB-KW"/>
</dbReference>
<dbReference type="EMBL" id="LFTY01000002">
    <property type="protein sequence ID" value="KMW56351.1"/>
    <property type="molecule type" value="Genomic_DNA"/>
</dbReference>
<keyword evidence="4" id="KW-1185">Reference proteome</keyword>
<dbReference type="Gene3D" id="1.20.1050.10">
    <property type="match status" value="1"/>
</dbReference>
<dbReference type="Pfam" id="PF13410">
    <property type="entry name" value="GST_C_2"/>
    <property type="match status" value="1"/>
</dbReference>
<name>A0A0J9E090_9RHOB</name>
<comment type="caution">
    <text evidence="3">The sequence shown here is derived from an EMBL/GenBank/DDBJ whole genome shotgun (WGS) entry which is preliminary data.</text>
</comment>
<keyword evidence="3" id="KW-0808">Transferase</keyword>
<proteinExistence type="predicted"/>
<dbReference type="PROSITE" id="PS51257">
    <property type="entry name" value="PROKAR_LIPOPROTEIN"/>
    <property type="match status" value="1"/>
</dbReference>
<dbReference type="PATRIC" id="fig|1675527.3.peg.1386"/>
<accession>A0A0J9E090</accession>
<dbReference type="Gene3D" id="3.40.30.10">
    <property type="entry name" value="Glutaredoxin"/>
    <property type="match status" value="1"/>
</dbReference>
<dbReference type="InterPro" id="IPR010987">
    <property type="entry name" value="Glutathione-S-Trfase_C-like"/>
</dbReference>
<dbReference type="PANTHER" id="PTHR44051:SF8">
    <property type="entry name" value="GLUTATHIONE S-TRANSFERASE GSTA"/>
    <property type="match status" value="1"/>
</dbReference>
<dbReference type="SUPFAM" id="SSF47616">
    <property type="entry name" value="GST C-terminal domain-like"/>
    <property type="match status" value="1"/>
</dbReference>
<dbReference type="RefSeq" id="WP_049642249.1">
    <property type="nucleotide sequence ID" value="NZ_LFTY01000002.1"/>
</dbReference>